<feature type="non-terminal residue" evidence="1">
    <location>
        <position position="57"/>
    </location>
</feature>
<accession>F3GQ29</accession>
<dbReference type="GO" id="GO:0004527">
    <property type="term" value="F:exonuclease activity"/>
    <property type="evidence" value="ECO:0007669"/>
    <property type="project" value="UniProtKB-KW"/>
</dbReference>
<sequence>QPEALLESLTQHDDNEQANAQKAVDLLTEQRNQLREQVGGVIARQKELLRQHEQLTS</sequence>
<dbReference type="Proteomes" id="UP000004986">
    <property type="component" value="Unassembled WGS sequence"/>
</dbReference>
<gene>
    <name evidence="1" type="ORF">PSYPI_45231</name>
</gene>
<name>F3GQ29_PSESJ</name>
<keyword evidence="1" id="KW-0378">Hydrolase</keyword>
<dbReference type="AlphaFoldDB" id="F3GQ29"/>
<keyword evidence="2" id="KW-1185">Reference proteome</keyword>
<proteinExistence type="predicted"/>
<feature type="non-terminal residue" evidence="1">
    <location>
        <position position="1"/>
    </location>
</feature>
<keyword evidence="1" id="KW-0269">Exonuclease</keyword>
<evidence type="ECO:0000313" key="2">
    <source>
        <dbReference type="Proteomes" id="UP000004986"/>
    </source>
</evidence>
<keyword evidence="1" id="KW-0540">Nuclease</keyword>
<dbReference type="EMBL" id="AEAI01003937">
    <property type="protein sequence ID" value="EGH49182.1"/>
    <property type="molecule type" value="Genomic_DNA"/>
</dbReference>
<organism evidence="1 2">
    <name type="scientific">Pseudomonas syringae pv. pisi str. 1704B</name>
    <dbReference type="NCBI Taxonomy" id="629263"/>
    <lineage>
        <taxon>Bacteria</taxon>
        <taxon>Pseudomonadati</taxon>
        <taxon>Pseudomonadota</taxon>
        <taxon>Gammaproteobacteria</taxon>
        <taxon>Pseudomonadales</taxon>
        <taxon>Pseudomonadaceae</taxon>
        <taxon>Pseudomonas</taxon>
        <taxon>Pseudomonas syringae</taxon>
    </lineage>
</organism>
<protein>
    <submittedName>
        <fullName evidence="1">Exonuclease SbcC</fullName>
    </submittedName>
</protein>
<comment type="caution">
    <text evidence="1">The sequence shown here is derived from an EMBL/GenBank/DDBJ whole genome shotgun (WGS) entry which is preliminary data.</text>
</comment>
<evidence type="ECO:0000313" key="1">
    <source>
        <dbReference type="EMBL" id="EGH49182.1"/>
    </source>
</evidence>
<reference evidence="1 2" key="1">
    <citation type="journal article" date="2011" name="PLoS Pathog.">
        <title>Dynamic evolution of pathogenicity revealed by sequencing and comparative genomics of 19 Pseudomonas syringae isolates.</title>
        <authorList>
            <person name="Baltrus D.A."/>
            <person name="Nishimura M.T."/>
            <person name="Romanchuk A."/>
            <person name="Chang J.H."/>
            <person name="Mukhtar M.S."/>
            <person name="Cherkis K."/>
            <person name="Roach J."/>
            <person name="Grant S.R."/>
            <person name="Jones C.D."/>
            <person name="Dangl J.L."/>
        </authorList>
    </citation>
    <scope>NUCLEOTIDE SEQUENCE [LARGE SCALE GENOMIC DNA]</scope>
    <source>
        <strain evidence="1 2">1704B</strain>
    </source>
</reference>